<proteinExistence type="predicted"/>
<dbReference type="Proteomes" id="UP000532746">
    <property type="component" value="Unassembled WGS sequence"/>
</dbReference>
<dbReference type="AlphaFoldDB" id="A0A7W9T4H4"/>
<sequence>METQDKGLQGEEFVNELAYSSLLKFWCYPGPKDERGDKKEIADLLILFKNTLLILSVKNYEFKGQYDRYFRRTLDKAASQIYGAERKLLASKHEVFIKHPDREQEQVIPAEYRGSTRVGTKTNAKEIWLGVPPNWQDRATGATPRRQCGPAS</sequence>
<protein>
    <recommendedName>
        <fullName evidence="4">NERD domain-containing protein</fullName>
    </recommendedName>
</protein>
<reference evidence="2 3" key="1">
    <citation type="submission" date="2020-08" db="EMBL/GenBank/DDBJ databases">
        <title>Genomic Encyclopedia of Type Strains, Phase IV (KMG-IV): sequencing the most valuable type-strain genomes for metagenomic binning, comparative biology and taxonomic classification.</title>
        <authorList>
            <person name="Goeker M."/>
        </authorList>
    </citation>
    <scope>NUCLEOTIDE SEQUENCE [LARGE SCALE GENOMIC DNA]</scope>
    <source>
        <strain evidence="2 3">DSM 26718</strain>
    </source>
</reference>
<evidence type="ECO:0008006" key="4">
    <source>
        <dbReference type="Google" id="ProtNLM"/>
    </source>
</evidence>
<feature type="region of interest" description="Disordered" evidence="1">
    <location>
        <begin position="133"/>
        <end position="152"/>
    </location>
</feature>
<evidence type="ECO:0000313" key="2">
    <source>
        <dbReference type="EMBL" id="MBB6061375.1"/>
    </source>
</evidence>
<accession>A0A7W9T4H4</accession>
<dbReference type="EMBL" id="JACHGG010000011">
    <property type="protein sequence ID" value="MBB6061375.1"/>
    <property type="molecule type" value="Genomic_DNA"/>
</dbReference>
<comment type="caution">
    <text evidence="2">The sequence shown here is derived from an EMBL/GenBank/DDBJ whole genome shotgun (WGS) entry which is preliminary data.</text>
</comment>
<name>A0A7W9T4H4_9BACT</name>
<evidence type="ECO:0000313" key="3">
    <source>
        <dbReference type="Proteomes" id="UP000532746"/>
    </source>
</evidence>
<organism evidence="2 3">
    <name type="scientific">Hymenobacter luteus</name>
    <dbReference type="NCBI Taxonomy" id="1411122"/>
    <lineage>
        <taxon>Bacteria</taxon>
        <taxon>Pseudomonadati</taxon>
        <taxon>Bacteroidota</taxon>
        <taxon>Cytophagia</taxon>
        <taxon>Cytophagales</taxon>
        <taxon>Hymenobacteraceae</taxon>
        <taxon>Hymenobacter</taxon>
    </lineage>
</organism>
<evidence type="ECO:0000256" key="1">
    <source>
        <dbReference type="SAM" id="MobiDB-lite"/>
    </source>
</evidence>
<gene>
    <name evidence="2" type="ORF">HNQ93_004254</name>
</gene>
<keyword evidence="3" id="KW-1185">Reference proteome</keyword>